<dbReference type="AlphaFoldDB" id="A0A437CQC5"/>
<feature type="region of interest" description="Disordered" evidence="1">
    <location>
        <begin position="59"/>
        <end position="107"/>
    </location>
</feature>
<sequence length="107" mass="11226">MALLAALMADDDTLLTSESSNHLHTVSYTQFLYPTNVLGGRRNTLDSISSFVRSRNASHRSLSLGRANSNQSSLEAETGGEVPSEPPGADSLRVSRLGGSGVQPAPA</sequence>
<dbReference type="OrthoDB" id="5353095at2759"/>
<proteinExistence type="predicted"/>
<reference evidence="2 3" key="1">
    <citation type="submission" date="2018-11" db="EMBL/GenBank/DDBJ databases">
        <authorList>
            <person name="Lopez-Roques C."/>
            <person name="Donnadieu C."/>
            <person name="Bouchez O."/>
            <person name="Klopp C."/>
            <person name="Cabau C."/>
            <person name="Zahm M."/>
        </authorList>
    </citation>
    <scope>NUCLEOTIDE SEQUENCE [LARGE SCALE GENOMIC DNA]</scope>
    <source>
        <strain evidence="2">RS831</strain>
        <tissue evidence="2">Whole body</tissue>
    </source>
</reference>
<evidence type="ECO:0000313" key="3">
    <source>
        <dbReference type="Proteomes" id="UP000283210"/>
    </source>
</evidence>
<organism evidence="2 3">
    <name type="scientific">Oryzias javanicus</name>
    <name type="common">Javanese ricefish</name>
    <name type="synonym">Aplocheilus javanicus</name>
    <dbReference type="NCBI Taxonomy" id="123683"/>
    <lineage>
        <taxon>Eukaryota</taxon>
        <taxon>Metazoa</taxon>
        <taxon>Chordata</taxon>
        <taxon>Craniata</taxon>
        <taxon>Vertebrata</taxon>
        <taxon>Euteleostomi</taxon>
        <taxon>Actinopterygii</taxon>
        <taxon>Neopterygii</taxon>
        <taxon>Teleostei</taxon>
        <taxon>Neoteleostei</taxon>
        <taxon>Acanthomorphata</taxon>
        <taxon>Ovalentaria</taxon>
        <taxon>Atherinomorphae</taxon>
        <taxon>Beloniformes</taxon>
        <taxon>Adrianichthyidae</taxon>
        <taxon>Oryziinae</taxon>
        <taxon>Oryzias</taxon>
    </lineage>
</organism>
<dbReference type="EMBL" id="CM012449">
    <property type="protein sequence ID" value="RVE65042.1"/>
    <property type="molecule type" value="Genomic_DNA"/>
</dbReference>
<keyword evidence="3" id="KW-1185">Reference proteome</keyword>
<dbReference type="Proteomes" id="UP000283210">
    <property type="component" value="Chromosome 13"/>
</dbReference>
<feature type="compositionally biased region" description="Polar residues" evidence="1">
    <location>
        <begin position="59"/>
        <end position="75"/>
    </location>
</feature>
<name>A0A437CQC5_ORYJA</name>
<protein>
    <submittedName>
        <fullName evidence="2">Uncharacterized protein</fullName>
    </submittedName>
</protein>
<accession>A0A437CQC5</accession>
<reference evidence="2 3" key="2">
    <citation type="submission" date="2019-01" db="EMBL/GenBank/DDBJ databases">
        <title>A chromosome length genome reference of the Java medaka (oryzias javanicus).</title>
        <authorList>
            <person name="Herpin A."/>
            <person name="Takehana Y."/>
            <person name="Naruse K."/>
            <person name="Ansai S."/>
            <person name="Kawaguchi M."/>
        </authorList>
    </citation>
    <scope>NUCLEOTIDE SEQUENCE [LARGE SCALE GENOMIC DNA]</scope>
    <source>
        <strain evidence="2">RS831</strain>
        <tissue evidence="2">Whole body</tissue>
    </source>
</reference>
<evidence type="ECO:0000256" key="1">
    <source>
        <dbReference type="SAM" id="MobiDB-lite"/>
    </source>
</evidence>
<gene>
    <name evidence="2" type="ORF">OJAV_G00131620</name>
</gene>
<evidence type="ECO:0000313" key="2">
    <source>
        <dbReference type="EMBL" id="RVE65042.1"/>
    </source>
</evidence>